<evidence type="ECO:0000256" key="10">
    <source>
        <dbReference type="ARBA" id="ARBA00022840"/>
    </source>
</evidence>
<keyword evidence="7" id="KW-0808">Transferase</keyword>
<evidence type="ECO:0000313" key="16">
    <source>
        <dbReference type="EMBL" id="MFC1440968.1"/>
    </source>
</evidence>
<keyword evidence="17" id="KW-1185">Reference proteome</keyword>
<evidence type="ECO:0000256" key="8">
    <source>
        <dbReference type="ARBA" id="ARBA00022741"/>
    </source>
</evidence>
<evidence type="ECO:0000256" key="6">
    <source>
        <dbReference type="ARBA" id="ARBA00022600"/>
    </source>
</evidence>
<keyword evidence="8" id="KW-0547">Nucleotide-binding</keyword>
<dbReference type="Proteomes" id="UP001592581">
    <property type="component" value="Unassembled WGS sequence"/>
</dbReference>
<keyword evidence="11" id="KW-0320">Glycogen biosynthesis</keyword>
<dbReference type="EC" id="2.7.1.175" evidence="4"/>
<dbReference type="Pfam" id="PF18085">
    <property type="entry name" value="Mak_N_cap"/>
    <property type="match status" value="1"/>
</dbReference>
<dbReference type="Gene3D" id="3.90.1200.10">
    <property type="match status" value="1"/>
</dbReference>
<gene>
    <name evidence="16" type="ORF">ABUW04_22150</name>
</gene>
<evidence type="ECO:0000256" key="13">
    <source>
        <dbReference type="ARBA" id="ARBA00031251"/>
    </source>
</evidence>
<evidence type="ECO:0000256" key="11">
    <source>
        <dbReference type="ARBA" id="ARBA00023056"/>
    </source>
</evidence>
<evidence type="ECO:0000256" key="5">
    <source>
        <dbReference type="ARBA" id="ARBA00013882"/>
    </source>
</evidence>
<keyword evidence="12" id="KW-0119">Carbohydrate metabolism</keyword>
<comment type="caution">
    <text evidence="16">The sequence shown here is derived from an EMBL/GenBank/DDBJ whole genome shotgun (WGS) entry which is preliminary data.</text>
</comment>
<evidence type="ECO:0000256" key="2">
    <source>
        <dbReference type="ARBA" id="ARBA00006219"/>
    </source>
</evidence>
<comment type="catalytic activity">
    <reaction evidence="14">
        <text>D-maltose + ATP = alpha-maltose 1-phosphate + ADP + H(+)</text>
        <dbReference type="Rhea" id="RHEA:31915"/>
        <dbReference type="ChEBI" id="CHEBI:15378"/>
        <dbReference type="ChEBI" id="CHEBI:17306"/>
        <dbReference type="ChEBI" id="CHEBI:30616"/>
        <dbReference type="ChEBI" id="CHEBI:63576"/>
        <dbReference type="ChEBI" id="CHEBI:456216"/>
        <dbReference type="EC" id="2.7.1.175"/>
    </reaction>
</comment>
<evidence type="ECO:0000256" key="1">
    <source>
        <dbReference type="ARBA" id="ARBA00004964"/>
    </source>
</evidence>
<evidence type="ECO:0000256" key="3">
    <source>
        <dbReference type="ARBA" id="ARBA00011245"/>
    </source>
</evidence>
<sequence>MPVAVCESCLAAEHGQALQASRILGPLLPALTPWLVTRRWFTQEGRCLDGLHPFNESVLVDGDDAVLLHSLVAAQHSGTPDRVYQLLIGLRRTLPRHLVDAAVGRATGGPWDGWWIFEGTADPELMGALLRVTTEGASAPALQYTPTGITAVPLGLPARAMNVEQSNSTVVYGNQFLIKWFRQPERGVHPEVEVLGALTAAGSAHTPDLAGWLHTEGRSGEGFVLGIVEEFLPSDGDGWDLAVRQAADCITGVCRSVPAAGGFVEDARALGEAVARVHQALASTLPTSWLKPDLVLDQTDAMRRRLKEAVEAVPRLEVYAGRIGRLYDEYVLVAARGRGIQAQRIHGDLHLGQVLRTSAGGWTVIDFEGEPARPVAERALPQPPLRDVAGMLRSFDYAARQALSLVSPVPVDRAQTPAEASERLRRSRRANAWAVRNRRAFSTGYAAAGGTDPLCHPVPLRAFEADKAVYEAVYEAQHRPDWLPIPLSAIRRLVHGL</sequence>
<organism evidence="16 17">
    <name type="scientific">Streptacidiphilus jeojiensis</name>
    <dbReference type="NCBI Taxonomy" id="3229225"/>
    <lineage>
        <taxon>Bacteria</taxon>
        <taxon>Bacillati</taxon>
        <taxon>Actinomycetota</taxon>
        <taxon>Actinomycetes</taxon>
        <taxon>Kitasatosporales</taxon>
        <taxon>Streptomycetaceae</taxon>
        <taxon>Streptacidiphilus</taxon>
    </lineage>
</organism>
<keyword evidence="6" id="KW-0321">Glycogen metabolism</keyword>
<dbReference type="RefSeq" id="WP_380566354.1">
    <property type="nucleotide sequence ID" value="NZ_JBEUKS010000007.1"/>
</dbReference>
<proteinExistence type="inferred from homology"/>
<evidence type="ECO:0000313" key="17">
    <source>
        <dbReference type="Proteomes" id="UP001592581"/>
    </source>
</evidence>
<evidence type="ECO:0000259" key="15">
    <source>
        <dbReference type="Pfam" id="PF18085"/>
    </source>
</evidence>
<comment type="pathway">
    <text evidence="1">Glycan biosynthesis; glycogen biosynthesis.</text>
</comment>
<dbReference type="InterPro" id="IPR040999">
    <property type="entry name" value="Mak_N_cap"/>
</dbReference>
<comment type="subunit">
    <text evidence="3">Monomer.</text>
</comment>
<feature type="domain" description="Maltokinase N-terminal cap" evidence="15">
    <location>
        <begin position="34"/>
        <end position="122"/>
    </location>
</feature>
<dbReference type="EMBL" id="JBEUKS010000007">
    <property type="protein sequence ID" value="MFC1440968.1"/>
    <property type="molecule type" value="Genomic_DNA"/>
</dbReference>
<evidence type="ECO:0000256" key="9">
    <source>
        <dbReference type="ARBA" id="ARBA00022777"/>
    </source>
</evidence>
<comment type="similarity">
    <text evidence="2">Belongs to the aminoglycoside phosphotransferase family.</text>
</comment>
<dbReference type="SUPFAM" id="SSF56112">
    <property type="entry name" value="Protein kinase-like (PK-like)"/>
    <property type="match status" value="1"/>
</dbReference>
<keyword evidence="10" id="KW-0067">ATP-binding</keyword>
<evidence type="ECO:0000256" key="4">
    <source>
        <dbReference type="ARBA" id="ARBA00011962"/>
    </source>
</evidence>
<accession>A0ABV6XSB8</accession>
<reference evidence="16 17" key="1">
    <citation type="submission" date="2024-06" db="EMBL/GenBank/DDBJ databases">
        <authorList>
            <person name="Lee S.D."/>
        </authorList>
    </citation>
    <scope>NUCLEOTIDE SEQUENCE [LARGE SCALE GENOMIC DNA]</scope>
    <source>
        <strain evidence="16 17">N1-10</strain>
    </source>
</reference>
<name>A0ABV6XSB8_9ACTN</name>
<evidence type="ECO:0000256" key="12">
    <source>
        <dbReference type="ARBA" id="ARBA00023277"/>
    </source>
</evidence>
<evidence type="ECO:0000256" key="14">
    <source>
        <dbReference type="ARBA" id="ARBA00049067"/>
    </source>
</evidence>
<protein>
    <recommendedName>
        <fullName evidence="5">Maltokinase</fullName>
        <ecNumber evidence="4">2.7.1.175</ecNumber>
    </recommendedName>
    <alternativeName>
        <fullName evidence="13">Maltose-1-phosphate synthase</fullName>
    </alternativeName>
</protein>
<dbReference type="InterPro" id="IPR011009">
    <property type="entry name" value="Kinase-like_dom_sf"/>
</dbReference>
<evidence type="ECO:0000256" key="7">
    <source>
        <dbReference type="ARBA" id="ARBA00022679"/>
    </source>
</evidence>
<keyword evidence="9" id="KW-0418">Kinase</keyword>